<dbReference type="InterPro" id="IPR003959">
    <property type="entry name" value="ATPase_AAA_core"/>
</dbReference>
<name>A0A149VVG5_9PROT</name>
<evidence type="ECO:0000259" key="1">
    <source>
        <dbReference type="Pfam" id="PF12476"/>
    </source>
</evidence>
<feature type="domain" description="ATPase AAA-type core" evidence="2">
    <location>
        <begin position="24"/>
        <end position="387"/>
    </location>
</feature>
<evidence type="ECO:0000313" key="4">
    <source>
        <dbReference type="Proteomes" id="UP000075653"/>
    </source>
</evidence>
<evidence type="ECO:0000259" key="2">
    <source>
        <dbReference type="Pfam" id="PF13304"/>
    </source>
</evidence>
<evidence type="ECO:0000313" key="3">
    <source>
        <dbReference type="EMBL" id="KXW57221.1"/>
    </source>
</evidence>
<dbReference type="InterPro" id="IPR027417">
    <property type="entry name" value="P-loop_NTPase"/>
</dbReference>
<dbReference type="RefSeq" id="WP_062188551.1">
    <property type="nucleotide sequence ID" value="NZ_LRRD01000090.1"/>
</dbReference>
<keyword evidence="4" id="KW-1185">Reference proteome</keyword>
<dbReference type="Proteomes" id="UP000075653">
    <property type="component" value="Unassembled WGS sequence"/>
</dbReference>
<dbReference type="AlphaFoldDB" id="A0A149VVG5"/>
<sequence length="469" mass="52498">MLTSLHMKNFKAWKDTGPIKLAPLTVIFGANSAGKSSLGHLLLALKQTTLSADRKRPLHLGDDNALIDLGTFAECLHNHDLQNALEFELGWKTPGKELEARDPLSKKKFAGDELKISVTLSADAKQQPRVDKLTYQLLSKSVGQLAVNYSRDEKGKLEIESNEYKFVRNTGRSWPLDEPDKFYRISDQSRARFQNAEFLSDFALNTEAALKSIYYLGPLREHPKRIYSWSGETPESVGQKGEFAVAAILAASAQDRKLNRGPKKHLTRFDAFIAQWLKDLGIIESFEVKPVAEGRKEYEVVVKTHATASKVKITDVGFGVSQVLPALVQVFYCPPNSTILMEQPEIHLHPQVQAELADVFISATQARENTKERNVQLIVESHSEHFLNRLQRRIAEGAVAPEDVAVYFCRRAGSATELEPLRLNMFGEIENWPENFFGDEMADIAGRTLAAMQRKKELAKEAANDAGSH</sequence>
<dbReference type="InterPro" id="IPR014592">
    <property type="entry name" value="P-loop_UCP034888"/>
</dbReference>
<dbReference type="SUPFAM" id="SSF52540">
    <property type="entry name" value="P-loop containing nucleoside triphosphate hydrolases"/>
    <property type="match status" value="1"/>
</dbReference>
<organism evidence="3 4">
    <name type="scientific">Ferrovum myxofaciens</name>
    <dbReference type="NCBI Taxonomy" id="416213"/>
    <lineage>
        <taxon>Bacteria</taxon>
        <taxon>Pseudomonadati</taxon>
        <taxon>Pseudomonadota</taxon>
        <taxon>Betaproteobacteria</taxon>
        <taxon>Ferrovales</taxon>
        <taxon>Ferrovaceae</taxon>
        <taxon>Ferrovum</taxon>
    </lineage>
</organism>
<gene>
    <name evidence="3" type="ORF">FEMY_22600</name>
</gene>
<dbReference type="InterPro" id="IPR051396">
    <property type="entry name" value="Bact_Antivir_Def_Nuclease"/>
</dbReference>
<comment type="caution">
    <text evidence="3">The sequence shown here is derived from an EMBL/GenBank/DDBJ whole genome shotgun (WGS) entry which is preliminary data.</text>
</comment>
<evidence type="ECO:0008006" key="5">
    <source>
        <dbReference type="Google" id="ProtNLM"/>
    </source>
</evidence>
<dbReference type="Pfam" id="PF13304">
    <property type="entry name" value="AAA_21"/>
    <property type="match status" value="1"/>
</dbReference>
<dbReference type="PATRIC" id="fig|1789004.3.peg.2378"/>
<dbReference type="PANTHER" id="PTHR43581">
    <property type="entry name" value="ATP/GTP PHOSPHATASE"/>
    <property type="match status" value="1"/>
</dbReference>
<proteinExistence type="predicted"/>
<dbReference type="STRING" id="1789004.FEMY_22600"/>
<dbReference type="EMBL" id="LRRD01000090">
    <property type="protein sequence ID" value="KXW57221.1"/>
    <property type="molecule type" value="Genomic_DNA"/>
</dbReference>
<dbReference type="InterPro" id="IPR022532">
    <property type="entry name" value="DUF3696"/>
</dbReference>
<dbReference type="Pfam" id="PF12476">
    <property type="entry name" value="DUF3696"/>
    <property type="match status" value="1"/>
</dbReference>
<accession>A0A149VVG5</accession>
<dbReference type="PIRSF" id="PIRSF034888">
    <property type="entry name" value="P-loop_UCP034888"/>
    <property type="match status" value="1"/>
</dbReference>
<feature type="domain" description="DUF3696" evidence="1">
    <location>
        <begin position="400"/>
        <end position="444"/>
    </location>
</feature>
<protein>
    <recommendedName>
        <fullName evidence="5">DUF3696 domain-containing protein</fullName>
    </recommendedName>
</protein>
<dbReference type="Gene3D" id="3.40.50.300">
    <property type="entry name" value="P-loop containing nucleotide triphosphate hydrolases"/>
    <property type="match status" value="1"/>
</dbReference>
<dbReference type="PANTHER" id="PTHR43581:SF2">
    <property type="entry name" value="EXCINUCLEASE ATPASE SUBUNIT"/>
    <property type="match status" value="1"/>
</dbReference>
<reference evidence="3 4" key="1">
    <citation type="submission" date="2016-01" db="EMBL/GenBank/DDBJ databases">
        <title>Genome sequence of the acidophilic iron oxidising Ferrovum strain Z-31.</title>
        <authorList>
            <person name="Poehlein A."/>
            <person name="Ullrich S.R."/>
            <person name="Schloemann M."/>
            <person name="Muehling M."/>
            <person name="Daniel R."/>
        </authorList>
    </citation>
    <scope>NUCLEOTIDE SEQUENCE [LARGE SCALE GENOMIC DNA]</scope>
    <source>
        <strain evidence="3 4">Z-31</strain>
    </source>
</reference>